<feature type="transmembrane region" description="Helical" evidence="4">
    <location>
        <begin position="12"/>
        <end position="34"/>
    </location>
</feature>
<gene>
    <name evidence="6" type="ORF">GRI68_08790</name>
</gene>
<evidence type="ECO:0000313" key="7">
    <source>
        <dbReference type="Proteomes" id="UP000429229"/>
    </source>
</evidence>
<evidence type="ECO:0000256" key="1">
    <source>
        <dbReference type="ARBA" id="ARBA00005189"/>
    </source>
</evidence>
<dbReference type="GO" id="GO:0006654">
    <property type="term" value="P:phosphatidic acid biosynthetic process"/>
    <property type="evidence" value="ECO:0007669"/>
    <property type="project" value="TreeGrafter"/>
</dbReference>
<protein>
    <submittedName>
        <fullName evidence="6">1-acyl-sn-glycerol-3-phosphate acyltransferase</fullName>
    </submittedName>
</protein>
<comment type="caution">
    <text evidence="6">The sequence shown here is derived from an EMBL/GenBank/DDBJ whole genome shotgun (WGS) entry which is preliminary data.</text>
</comment>
<evidence type="ECO:0000256" key="4">
    <source>
        <dbReference type="SAM" id="Phobius"/>
    </source>
</evidence>
<name>A0A6I4U3G6_9SPHN</name>
<dbReference type="AlphaFoldDB" id="A0A6I4U3G6"/>
<keyword evidence="4" id="KW-0472">Membrane</keyword>
<accession>A0A6I4U3G6</accession>
<dbReference type="EMBL" id="WTYR01000001">
    <property type="protein sequence ID" value="MXP10276.1"/>
    <property type="molecule type" value="Genomic_DNA"/>
</dbReference>
<dbReference type="PANTHER" id="PTHR10434">
    <property type="entry name" value="1-ACYL-SN-GLYCEROL-3-PHOSPHATE ACYLTRANSFERASE"/>
    <property type="match status" value="1"/>
</dbReference>
<dbReference type="PANTHER" id="PTHR10434:SF40">
    <property type="entry name" value="1-ACYL-SN-GLYCEROL-3-PHOSPHATE ACYLTRANSFERASE"/>
    <property type="match status" value="1"/>
</dbReference>
<dbReference type="CDD" id="cd07989">
    <property type="entry name" value="LPLAT_AGPAT-like"/>
    <property type="match status" value="1"/>
</dbReference>
<organism evidence="6 7">
    <name type="scientific">Alteriqipengyuania halimionae</name>
    <dbReference type="NCBI Taxonomy" id="1926630"/>
    <lineage>
        <taxon>Bacteria</taxon>
        <taxon>Pseudomonadati</taxon>
        <taxon>Pseudomonadota</taxon>
        <taxon>Alphaproteobacteria</taxon>
        <taxon>Sphingomonadales</taxon>
        <taxon>Erythrobacteraceae</taxon>
        <taxon>Alteriqipengyuania</taxon>
    </lineage>
</organism>
<proteinExistence type="predicted"/>
<keyword evidence="2 6" id="KW-0808">Transferase</keyword>
<dbReference type="Proteomes" id="UP000429229">
    <property type="component" value="Unassembled WGS sequence"/>
</dbReference>
<dbReference type="OrthoDB" id="5290997at2"/>
<evidence type="ECO:0000256" key="3">
    <source>
        <dbReference type="ARBA" id="ARBA00023315"/>
    </source>
</evidence>
<dbReference type="GO" id="GO:0003841">
    <property type="term" value="F:1-acylglycerol-3-phosphate O-acyltransferase activity"/>
    <property type="evidence" value="ECO:0007669"/>
    <property type="project" value="TreeGrafter"/>
</dbReference>
<dbReference type="InterPro" id="IPR002123">
    <property type="entry name" value="Plipid/glycerol_acylTrfase"/>
</dbReference>
<keyword evidence="7" id="KW-1185">Reference proteome</keyword>
<keyword evidence="4" id="KW-0812">Transmembrane</keyword>
<reference evidence="6 7" key="1">
    <citation type="submission" date="2019-12" db="EMBL/GenBank/DDBJ databases">
        <title>Genomic-based taxomic classification of the family Erythrobacteraceae.</title>
        <authorList>
            <person name="Xu L."/>
        </authorList>
    </citation>
    <scope>NUCLEOTIDE SEQUENCE [LARGE SCALE GENOMIC DNA]</scope>
    <source>
        <strain evidence="6 7">LMG 29519</strain>
    </source>
</reference>
<sequence>MPGPITILRNIVFLIAFYGGCFPLIGWAGLAALLELPGASAGVQRWSEWHEWCVRNLLGIRIEVQGEVPGGGKLVASKHESFFEAIHLPALLEKPVPFAKAELWKIPGWGPAAGRWGAVAVHREQGAKMLRKMIADGKAFAADGRVLAIFPEGSRIPHGSEPQLQAGFAGLYKMLGVPVIPMAVNSGPLYHRFWKRSGTITICFGEEIPPGLPRADVEARVRAAINVLN</sequence>
<dbReference type="SUPFAM" id="SSF69593">
    <property type="entry name" value="Glycerol-3-phosphate (1)-acyltransferase"/>
    <property type="match status" value="1"/>
</dbReference>
<evidence type="ECO:0000256" key="2">
    <source>
        <dbReference type="ARBA" id="ARBA00022679"/>
    </source>
</evidence>
<comment type="pathway">
    <text evidence="1">Lipid metabolism.</text>
</comment>
<feature type="domain" description="Phospholipid/glycerol acyltransferase" evidence="5">
    <location>
        <begin position="73"/>
        <end position="187"/>
    </location>
</feature>
<dbReference type="RefSeq" id="WP_160616898.1">
    <property type="nucleotide sequence ID" value="NZ_WTYR01000001.1"/>
</dbReference>
<keyword evidence="3 6" id="KW-0012">Acyltransferase</keyword>
<evidence type="ECO:0000313" key="6">
    <source>
        <dbReference type="EMBL" id="MXP10276.1"/>
    </source>
</evidence>
<dbReference type="SMART" id="SM00563">
    <property type="entry name" value="PlsC"/>
    <property type="match status" value="1"/>
</dbReference>
<dbReference type="Pfam" id="PF01553">
    <property type="entry name" value="Acyltransferase"/>
    <property type="match status" value="1"/>
</dbReference>
<keyword evidence="4" id="KW-1133">Transmembrane helix</keyword>
<evidence type="ECO:0000259" key="5">
    <source>
        <dbReference type="SMART" id="SM00563"/>
    </source>
</evidence>